<name>A0A9Q8LD85_PASFU</name>
<evidence type="ECO:0000256" key="4">
    <source>
        <dbReference type="ARBA" id="ARBA00023136"/>
    </source>
</evidence>
<keyword evidence="2 5" id="KW-0812">Transmembrane</keyword>
<dbReference type="Gene3D" id="1.20.58.340">
    <property type="entry name" value="Magnesium transport protein CorA, transmembrane region"/>
    <property type="match status" value="1"/>
</dbReference>
<proteinExistence type="predicted"/>
<dbReference type="OrthoDB" id="3650956at2759"/>
<dbReference type="GO" id="GO:0046873">
    <property type="term" value="F:metal ion transmembrane transporter activity"/>
    <property type="evidence" value="ECO:0007669"/>
    <property type="project" value="InterPro"/>
</dbReference>
<reference evidence="6" key="1">
    <citation type="submission" date="2021-12" db="EMBL/GenBank/DDBJ databases">
        <authorList>
            <person name="Zaccaron A."/>
            <person name="Stergiopoulos I."/>
        </authorList>
    </citation>
    <scope>NUCLEOTIDE SEQUENCE</scope>
    <source>
        <strain evidence="6">Race5_Kim</strain>
    </source>
</reference>
<dbReference type="AlphaFoldDB" id="A0A9Q8LD85"/>
<dbReference type="KEGG" id="ffu:CLAFUR5_08096"/>
<keyword evidence="3 5" id="KW-1133">Transmembrane helix</keyword>
<dbReference type="SUPFAM" id="SSF144083">
    <property type="entry name" value="Magnesium transport protein CorA, transmembrane region"/>
    <property type="match status" value="1"/>
</dbReference>
<evidence type="ECO:0000256" key="2">
    <source>
        <dbReference type="ARBA" id="ARBA00022692"/>
    </source>
</evidence>
<evidence type="ECO:0000256" key="5">
    <source>
        <dbReference type="SAM" id="Phobius"/>
    </source>
</evidence>
<accession>A0A9Q8LD85</accession>
<evidence type="ECO:0000256" key="3">
    <source>
        <dbReference type="ARBA" id="ARBA00022989"/>
    </source>
</evidence>
<organism evidence="6 7">
    <name type="scientific">Passalora fulva</name>
    <name type="common">Tomato leaf mold</name>
    <name type="synonym">Cladosporium fulvum</name>
    <dbReference type="NCBI Taxonomy" id="5499"/>
    <lineage>
        <taxon>Eukaryota</taxon>
        <taxon>Fungi</taxon>
        <taxon>Dikarya</taxon>
        <taxon>Ascomycota</taxon>
        <taxon>Pezizomycotina</taxon>
        <taxon>Dothideomycetes</taxon>
        <taxon>Dothideomycetidae</taxon>
        <taxon>Mycosphaerellales</taxon>
        <taxon>Mycosphaerellaceae</taxon>
        <taxon>Fulvia</taxon>
    </lineage>
</organism>
<feature type="transmembrane region" description="Helical" evidence="5">
    <location>
        <begin position="161"/>
        <end position="181"/>
    </location>
</feature>
<evidence type="ECO:0000313" key="6">
    <source>
        <dbReference type="EMBL" id="UJO15267.1"/>
    </source>
</evidence>
<evidence type="ECO:0000313" key="7">
    <source>
        <dbReference type="Proteomes" id="UP000756132"/>
    </source>
</evidence>
<dbReference type="GeneID" id="71987974"/>
<dbReference type="GO" id="GO:0016020">
    <property type="term" value="C:membrane"/>
    <property type="evidence" value="ECO:0007669"/>
    <property type="project" value="UniProtKB-SubCell"/>
</dbReference>
<evidence type="ECO:0008006" key="8">
    <source>
        <dbReference type="Google" id="ProtNLM"/>
    </source>
</evidence>
<evidence type="ECO:0000256" key="1">
    <source>
        <dbReference type="ARBA" id="ARBA00004141"/>
    </source>
</evidence>
<dbReference type="Proteomes" id="UP000756132">
    <property type="component" value="Chromosome 3"/>
</dbReference>
<protein>
    <recommendedName>
        <fullName evidence="8">CorA-like Mg2+ transporter protein</fullName>
    </recommendedName>
</protein>
<dbReference type="RefSeq" id="XP_047759633.1">
    <property type="nucleotide sequence ID" value="XM_047907244.1"/>
</dbReference>
<sequence>MLTSEDHPHFWDSLVFAALDANLHTLQEQARVMAYEEVLRPSGLRRDILSQWHLARQEAAAINADLTGFIKHWPSMRHLSRKEDGAGFKRQDMTLDWYIDELADEIEPLEEFLFNLGPVLVGTITLQDSARSTQLAEQSNALAAQANKFAQSANDLAERGMWLTLIAAVYLPLTLVTGIFGMNIKEINDGNPRWWACVTAFVLIGSPSLAAAIWIFVRNRKAKGKRNREVENLKVRNEAVA</sequence>
<reference evidence="6" key="2">
    <citation type="journal article" date="2022" name="Microb. Genom.">
        <title>A chromosome-scale genome assembly of the tomato pathogen Cladosporium fulvum reveals a compartmentalized genome architecture and the presence of a dispensable chromosome.</title>
        <authorList>
            <person name="Zaccaron A.Z."/>
            <person name="Chen L.H."/>
            <person name="Samaras A."/>
            <person name="Stergiopoulos I."/>
        </authorList>
    </citation>
    <scope>NUCLEOTIDE SEQUENCE</scope>
    <source>
        <strain evidence="6">Race5_Kim</strain>
    </source>
</reference>
<feature type="transmembrane region" description="Helical" evidence="5">
    <location>
        <begin position="193"/>
        <end position="217"/>
    </location>
</feature>
<comment type="subcellular location">
    <subcellularLocation>
        <location evidence="1">Membrane</location>
        <topology evidence="1">Multi-pass membrane protein</topology>
    </subcellularLocation>
</comment>
<gene>
    <name evidence="6" type="ORF">CLAFUR5_08096</name>
</gene>
<keyword evidence="7" id="KW-1185">Reference proteome</keyword>
<dbReference type="Pfam" id="PF01544">
    <property type="entry name" value="CorA"/>
    <property type="match status" value="1"/>
</dbReference>
<dbReference type="EMBL" id="CP090165">
    <property type="protein sequence ID" value="UJO15267.1"/>
    <property type="molecule type" value="Genomic_DNA"/>
</dbReference>
<keyword evidence="4 5" id="KW-0472">Membrane</keyword>
<dbReference type="InterPro" id="IPR002523">
    <property type="entry name" value="MgTranspt_CorA/ZnTranspt_ZntB"/>
</dbReference>
<dbReference type="InterPro" id="IPR045863">
    <property type="entry name" value="CorA_TM1_TM2"/>
</dbReference>